<dbReference type="InterPro" id="IPR017508">
    <property type="entry name" value="HipA_N1"/>
</dbReference>
<dbReference type="GO" id="GO:0005829">
    <property type="term" value="C:cytosol"/>
    <property type="evidence" value="ECO:0007669"/>
    <property type="project" value="TreeGrafter"/>
</dbReference>
<organism evidence="7 8">
    <name type="scientific">Bifidobacterium longum</name>
    <dbReference type="NCBI Taxonomy" id="216816"/>
    <lineage>
        <taxon>Bacteria</taxon>
        <taxon>Bacillati</taxon>
        <taxon>Actinomycetota</taxon>
        <taxon>Actinomycetes</taxon>
        <taxon>Bifidobacteriales</taxon>
        <taxon>Bifidobacteriaceae</taxon>
        <taxon>Bifidobacterium</taxon>
    </lineage>
</organism>
<keyword evidence="2" id="KW-0808">Transferase</keyword>
<dbReference type="AlphaFoldDB" id="A0A2U2RRP5"/>
<feature type="domain" description="HipA N-terminal subdomain 1" evidence="6">
    <location>
        <begin position="69"/>
        <end position="151"/>
    </location>
</feature>
<evidence type="ECO:0000256" key="3">
    <source>
        <dbReference type="ARBA" id="ARBA00022777"/>
    </source>
</evidence>
<dbReference type="Pfam" id="PF07804">
    <property type="entry name" value="HipA_C"/>
    <property type="match status" value="1"/>
</dbReference>
<name>A0A2U2RRP5_BIFLN</name>
<evidence type="ECO:0000256" key="4">
    <source>
        <dbReference type="SAM" id="MobiDB-lite"/>
    </source>
</evidence>
<dbReference type="PANTHER" id="PTHR37419">
    <property type="entry name" value="SERINE/THREONINE-PROTEIN KINASE TOXIN HIPA"/>
    <property type="match status" value="1"/>
</dbReference>
<feature type="region of interest" description="Disordered" evidence="4">
    <location>
        <begin position="460"/>
        <end position="491"/>
    </location>
</feature>
<keyword evidence="3" id="KW-0418">Kinase</keyword>
<feature type="region of interest" description="Disordered" evidence="4">
    <location>
        <begin position="1"/>
        <end position="35"/>
    </location>
</feature>
<dbReference type="GO" id="GO:0004674">
    <property type="term" value="F:protein serine/threonine kinase activity"/>
    <property type="evidence" value="ECO:0007669"/>
    <property type="project" value="TreeGrafter"/>
</dbReference>
<feature type="compositionally biased region" description="Basic residues" evidence="4">
    <location>
        <begin position="1"/>
        <end position="16"/>
    </location>
</feature>
<dbReference type="Proteomes" id="UP000245582">
    <property type="component" value="Unassembled WGS sequence"/>
</dbReference>
<reference evidence="7 8" key="1">
    <citation type="submission" date="2017-11" db="EMBL/GenBank/DDBJ databases">
        <title>Draft genome sequence of Bifidobacterium longum UMA026, isolated from Holstein dairy cow feces.</title>
        <authorList>
            <person name="Albert K."/>
            <person name="Sela D.A."/>
        </authorList>
    </citation>
    <scope>NUCLEOTIDE SEQUENCE [LARGE SCALE GENOMIC DNA]</scope>
    <source>
        <strain evidence="7 8">UMA026</strain>
    </source>
</reference>
<evidence type="ECO:0000259" key="5">
    <source>
        <dbReference type="Pfam" id="PF07804"/>
    </source>
</evidence>
<proteinExistence type="inferred from homology"/>
<evidence type="ECO:0000256" key="2">
    <source>
        <dbReference type="ARBA" id="ARBA00022679"/>
    </source>
</evidence>
<dbReference type="InterPro" id="IPR052028">
    <property type="entry name" value="HipA_Ser/Thr_kinase"/>
</dbReference>
<comment type="similarity">
    <text evidence="1">Belongs to the HipA Ser/Thr kinase family.</text>
</comment>
<dbReference type="PANTHER" id="PTHR37419:SF1">
    <property type="entry name" value="SERINE_THREONINE-PROTEIN KINASE TOXIN HIPA"/>
    <property type="match status" value="1"/>
</dbReference>
<dbReference type="NCBIfam" id="TIGR03071">
    <property type="entry name" value="couple_hipA"/>
    <property type="match status" value="1"/>
</dbReference>
<accession>A0A2U2RRP5</accession>
<comment type="caution">
    <text evidence="7">The sequence shown here is derived from an EMBL/GenBank/DDBJ whole genome shotgun (WGS) entry which is preliminary data.</text>
</comment>
<protein>
    <submittedName>
        <fullName evidence="7">Type II toxin-antitoxin system HipA family toxin</fullName>
    </submittedName>
</protein>
<evidence type="ECO:0000313" key="7">
    <source>
        <dbReference type="EMBL" id="PWH08543.1"/>
    </source>
</evidence>
<feature type="domain" description="HipA-like C-terminal" evidence="5">
    <location>
        <begin position="203"/>
        <end position="430"/>
    </location>
</feature>
<evidence type="ECO:0000259" key="6">
    <source>
        <dbReference type="Pfam" id="PF13657"/>
    </source>
</evidence>
<evidence type="ECO:0000256" key="1">
    <source>
        <dbReference type="ARBA" id="ARBA00010164"/>
    </source>
</evidence>
<dbReference type="InterPro" id="IPR012893">
    <property type="entry name" value="HipA-like_C"/>
</dbReference>
<gene>
    <name evidence="7" type="ORF">CWE05_06745</name>
</gene>
<dbReference type="Pfam" id="PF13657">
    <property type="entry name" value="Couple_hipA"/>
    <property type="match status" value="1"/>
</dbReference>
<evidence type="ECO:0000313" key="8">
    <source>
        <dbReference type="Proteomes" id="UP000245582"/>
    </source>
</evidence>
<dbReference type="EMBL" id="PHUM01000007">
    <property type="protein sequence ID" value="PWH08543.1"/>
    <property type="molecule type" value="Genomic_DNA"/>
</dbReference>
<sequence length="491" mass="55363">MRARTHVRHGSRRRRTRQESRGSPLKRRRARGDRSVLHPLRVQDVRPAAHPHRNAAVRLRGETAVRELHAWENGHHVGVFSEDDEERISFAYDANEGLPISLSLPRTGGWRDQAPRNFLDNLLPDNPNVRQAMREHLNASSAGVFDLLDRVDATGGLVFSLSPEPPIPSPTLRLISDSQIANEIDRIERTRNYWWDEDSHCRFSLGGAQGKFTLSRVDGKWYWPDMMLPSTHIVKPKPHDLPEATKVELATMRLSELCGIDTPARGEITAQHKTAYIVERFDRRLEEGRIVRLRQEDFLQALGLPTRDKYDPSADDCLDLLQRIDASGSLSYRWLERLAFNTSSANSDAHAKNYSLILDPASGIRLSPQYDAVATRYWPEFNWELTMPLNEDHAFAEHTTPQDWEDLATRHGLDGSRVADMARRMAGKVLAGISESCEGLDSRMADRLNACWTKANESIEPIMPGDEPANSPDPASALPDSLGFPSSGRTI</sequence>